<feature type="coiled-coil region" evidence="4">
    <location>
        <begin position="199"/>
        <end position="247"/>
    </location>
</feature>
<gene>
    <name evidence="7" type="ORF">CONLIGDRAFT_642596</name>
</gene>
<sequence>MDYSHAAFFQGTQQFPPHFMGIHGPPLTPSHSNSAGSDDFNTTSPPEVYDHQFANGGIPHDGIPHDQFAAFDGFSAPFGHQQNAFPGPPTPPNQQLVPGARSLSNPQLGLGAGTGADVIALTKQELEDAQSRRQGSNSEEDDMTPAQSRRKAQNRAAYVTCPLVLRNNPLHSTAPPPKCRALYHWRPRLTHLNSQRAFRERKERHVKDLEAKLAALEAASQQTMTENERLKREMQKVNTENEILRATASLQGAGAGSDGSNGNTPLTAGPMQYNPKDFYTNVLENHENKTPSHRVVTSDAGEKLLAAGATWDLIINHDLFKRGLVDVGDVSERLKNQAKCDGQGPVFEESAILQAIEQSVASGSDELL</sequence>
<dbReference type="PANTHER" id="PTHR40621:SF8">
    <property type="entry name" value="AP-1-LIKE TRANSCRIPTION FACTOR YAP3"/>
    <property type="match status" value="1"/>
</dbReference>
<dbReference type="InterPro" id="IPR050936">
    <property type="entry name" value="AP-1-like"/>
</dbReference>
<dbReference type="InterPro" id="IPR004827">
    <property type="entry name" value="bZIP"/>
</dbReference>
<evidence type="ECO:0000256" key="2">
    <source>
        <dbReference type="ARBA" id="ARBA00004496"/>
    </source>
</evidence>
<evidence type="ECO:0000256" key="5">
    <source>
        <dbReference type="SAM" id="MobiDB-lite"/>
    </source>
</evidence>
<reference evidence="7 8" key="1">
    <citation type="submission" date="2016-10" db="EMBL/GenBank/DDBJ databases">
        <title>Draft genome sequence of Coniochaeta ligniaria NRRL30616, a lignocellulolytic fungus for bioabatement of inhibitors in plant biomass hydrolysates.</title>
        <authorList>
            <consortium name="DOE Joint Genome Institute"/>
            <person name="Jimenez D.J."/>
            <person name="Hector R.E."/>
            <person name="Riley R."/>
            <person name="Sun H."/>
            <person name="Grigoriev I.V."/>
            <person name="Van Elsas J.D."/>
            <person name="Nichols N.N."/>
        </authorList>
    </citation>
    <scope>NUCLEOTIDE SEQUENCE [LARGE SCALE GENOMIC DNA]</scope>
    <source>
        <strain evidence="7 8">NRRL 30616</strain>
    </source>
</reference>
<dbReference type="SUPFAM" id="SSF111430">
    <property type="entry name" value="YAP1 redox domain"/>
    <property type="match status" value="1"/>
</dbReference>
<evidence type="ECO:0000313" key="8">
    <source>
        <dbReference type="Proteomes" id="UP000182658"/>
    </source>
</evidence>
<dbReference type="OrthoDB" id="4940293at2759"/>
<dbReference type="InterPro" id="IPR013910">
    <property type="entry name" value="TF_PAP1"/>
</dbReference>
<keyword evidence="8" id="KW-1185">Reference proteome</keyword>
<dbReference type="SUPFAM" id="SSF57959">
    <property type="entry name" value="Leucine zipper domain"/>
    <property type="match status" value="1"/>
</dbReference>
<keyword evidence="4" id="KW-0175">Coiled coil</keyword>
<dbReference type="EMBL" id="KV875096">
    <property type="protein sequence ID" value="OIW30507.1"/>
    <property type="molecule type" value="Genomic_DNA"/>
</dbReference>
<dbReference type="AlphaFoldDB" id="A0A1J7ITJ6"/>
<dbReference type="SMART" id="SM00338">
    <property type="entry name" value="BRLZ"/>
    <property type="match status" value="1"/>
</dbReference>
<evidence type="ECO:0000259" key="6">
    <source>
        <dbReference type="SMART" id="SM00338"/>
    </source>
</evidence>
<dbReference type="GO" id="GO:0000976">
    <property type="term" value="F:transcription cis-regulatory region binding"/>
    <property type="evidence" value="ECO:0007669"/>
    <property type="project" value="InterPro"/>
</dbReference>
<dbReference type="STRING" id="1408157.A0A1J7ITJ6"/>
<evidence type="ECO:0000256" key="4">
    <source>
        <dbReference type="SAM" id="Coils"/>
    </source>
</evidence>
<evidence type="ECO:0000313" key="7">
    <source>
        <dbReference type="EMBL" id="OIW30507.1"/>
    </source>
</evidence>
<dbReference type="GO" id="GO:0090575">
    <property type="term" value="C:RNA polymerase II transcription regulator complex"/>
    <property type="evidence" value="ECO:0007669"/>
    <property type="project" value="TreeGrafter"/>
</dbReference>
<dbReference type="InterPro" id="IPR023167">
    <property type="entry name" value="Yap1_redox_dom_sf"/>
</dbReference>
<evidence type="ECO:0000256" key="3">
    <source>
        <dbReference type="ARBA" id="ARBA00023242"/>
    </source>
</evidence>
<feature type="region of interest" description="Disordered" evidence="5">
    <location>
        <begin position="126"/>
        <end position="154"/>
    </location>
</feature>
<dbReference type="Gene3D" id="1.10.238.100">
    <property type="entry name" value="YAP1 redox domain. Chain B"/>
    <property type="match status" value="1"/>
</dbReference>
<comment type="subcellular location">
    <subcellularLocation>
        <location evidence="2">Cytoplasm</location>
    </subcellularLocation>
    <subcellularLocation>
        <location evidence="1">Nucleus</location>
    </subcellularLocation>
</comment>
<dbReference type="GO" id="GO:0005737">
    <property type="term" value="C:cytoplasm"/>
    <property type="evidence" value="ECO:0007669"/>
    <property type="project" value="UniProtKB-SubCell"/>
</dbReference>
<dbReference type="InParanoid" id="A0A1J7ITJ6"/>
<accession>A0A1J7ITJ6</accession>
<proteinExistence type="predicted"/>
<dbReference type="InterPro" id="IPR046347">
    <property type="entry name" value="bZIP_sf"/>
</dbReference>
<feature type="region of interest" description="Disordered" evidence="5">
    <location>
        <begin position="22"/>
        <end position="43"/>
    </location>
</feature>
<dbReference type="Pfam" id="PF08601">
    <property type="entry name" value="PAP1"/>
    <property type="match status" value="1"/>
</dbReference>
<name>A0A1J7ITJ6_9PEZI</name>
<dbReference type="GO" id="GO:0033554">
    <property type="term" value="P:cellular response to stress"/>
    <property type="evidence" value="ECO:0007669"/>
    <property type="project" value="UniProtKB-ARBA"/>
</dbReference>
<feature type="region of interest" description="Disordered" evidence="5">
    <location>
        <begin position="82"/>
        <end position="111"/>
    </location>
</feature>
<feature type="compositionally biased region" description="Polar residues" evidence="5">
    <location>
        <begin position="29"/>
        <end position="43"/>
    </location>
</feature>
<dbReference type="GO" id="GO:0001228">
    <property type="term" value="F:DNA-binding transcription activator activity, RNA polymerase II-specific"/>
    <property type="evidence" value="ECO:0007669"/>
    <property type="project" value="TreeGrafter"/>
</dbReference>
<feature type="domain" description="BZIP" evidence="6">
    <location>
        <begin position="187"/>
        <end position="243"/>
    </location>
</feature>
<dbReference type="Gene3D" id="1.20.5.170">
    <property type="match status" value="1"/>
</dbReference>
<protein>
    <recommendedName>
        <fullName evidence="6">BZIP domain-containing protein</fullName>
    </recommendedName>
</protein>
<dbReference type="CDD" id="cd14688">
    <property type="entry name" value="bZIP_YAP"/>
    <property type="match status" value="1"/>
</dbReference>
<keyword evidence="3" id="KW-0539">Nucleus</keyword>
<dbReference type="PANTHER" id="PTHR40621">
    <property type="entry name" value="TRANSCRIPTION FACTOR KAPC-RELATED"/>
    <property type="match status" value="1"/>
</dbReference>
<organism evidence="7 8">
    <name type="scientific">Coniochaeta ligniaria NRRL 30616</name>
    <dbReference type="NCBI Taxonomy" id="1408157"/>
    <lineage>
        <taxon>Eukaryota</taxon>
        <taxon>Fungi</taxon>
        <taxon>Dikarya</taxon>
        <taxon>Ascomycota</taxon>
        <taxon>Pezizomycotina</taxon>
        <taxon>Sordariomycetes</taxon>
        <taxon>Sordariomycetidae</taxon>
        <taxon>Coniochaetales</taxon>
        <taxon>Coniochaetaceae</taxon>
        <taxon>Coniochaeta</taxon>
    </lineage>
</organism>
<dbReference type="Proteomes" id="UP000182658">
    <property type="component" value="Unassembled WGS sequence"/>
</dbReference>
<evidence type="ECO:0000256" key="1">
    <source>
        <dbReference type="ARBA" id="ARBA00004123"/>
    </source>
</evidence>